<name>A0ABR1BLN7_NECAM</name>
<accession>A0ABR1BLN7</accession>
<dbReference type="EMBL" id="JAVFWL010000001">
    <property type="protein sequence ID" value="KAK6727354.1"/>
    <property type="molecule type" value="Genomic_DNA"/>
</dbReference>
<comment type="caution">
    <text evidence="2">The sequence shown here is derived from an EMBL/GenBank/DDBJ whole genome shotgun (WGS) entry which is preliminary data.</text>
</comment>
<proteinExistence type="predicted"/>
<evidence type="ECO:0000313" key="3">
    <source>
        <dbReference type="Proteomes" id="UP001303046"/>
    </source>
</evidence>
<feature type="region of interest" description="Disordered" evidence="1">
    <location>
        <begin position="33"/>
        <end position="56"/>
    </location>
</feature>
<feature type="compositionally biased region" description="Polar residues" evidence="1">
    <location>
        <begin position="35"/>
        <end position="54"/>
    </location>
</feature>
<dbReference type="Proteomes" id="UP001303046">
    <property type="component" value="Unassembled WGS sequence"/>
</dbReference>
<sequence length="75" mass="8145">MTSACSPSPTKCNLLLCTLHKCGPKIKHRKKGANQCVNKQATSEQASKSESEPSLLNDPFSLQVFVVAKATHKFT</sequence>
<evidence type="ECO:0000256" key="1">
    <source>
        <dbReference type="SAM" id="MobiDB-lite"/>
    </source>
</evidence>
<protein>
    <submittedName>
        <fullName evidence="2">Uncharacterized protein</fullName>
    </submittedName>
</protein>
<keyword evidence="3" id="KW-1185">Reference proteome</keyword>
<reference evidence="2 3" key="1">
    <citation type="submission" date="2023-08" db="EMBL/GenBank/DDBJ databases">
        <title>A Necator americanus chromosomal reference genome.</title>
        <authorList>
            <person name="Ilik V."/>
            <person name="Petrzelkova K.J."/>
            <person name="Pardy F."/>
            <person name="Fuh T."/>
            <person name="Niatou-Singa F.S."/>
            <person name="Gouil Q."/>
            <person name="Baker L."/>
            <person name="Ritchie M.E."/>
            <person name="Jex A.R."/>
            <person name="Gazzola D."/>
            <person name="Li H."/>
            <person name="Toshio Fujiwara R."/>
            <person name="Zhan B."/>
            <person name="Aroian R.V."/>
            <person name="Pafco B."/>
            <person name="Schwarz E.M."/>
        </authorList>
    </citation>
    <scope>NUCLEOTIDE SEQUENCE [LARGE SCALE GENOMIC DNA]</scope>
    <source>
        <strain evidence="2 3">Aroian</strain>
        <tissue evidence="2">Whole animal</tissue>
    </source>
</reference>
<gene>
    <name evidence="2" type="primary">Necator_chrI.g1322</name>
    <name evidence="2" type="ORF">RB195_005196</name>
</gene>
<evidence type="ECO:0000313" key="2">
    <source>
        <dbReference type="EMBL" id="KAK6727354.1"/>
    </source>
</evidence>
<organism evidence="2 3">
    <name type="scientific">Necator americanus</name>
    <name type="common">Human hookworm</name>
    <dbReference type="NCBI Taxonomy" id="51031"/>
    <lineage>
        <taxon>Eukaryota</taxon>
        <taxon>Metazoa</taxon>
        <taxon>Ecdysozoa</taxon>
        <taxon>Nematoda</taxon>
        <taxon>Chromadorea</taxon>
        <taxon>Rhabditida</taxon>
        <taxon>Rhabditina</taxon>
        <taxon>Rhabditomorpha</taxon>
        <taxon>Strongyloidea</taxon>
        <taxon>Ancylostomatidae</taxon>
        <taxon>Bunostominae</taxon>
        <taxon>Necator</taxon>
    </lineage>
</organism>